<evidence type="ECO:0000313" key="2">
    <source>
        <dbReference type="Proteomes" id="UP000739180"/>
    </source>
</evidence>
<sequence>MTKLSDLARFGVTSLFGAEPYARGMQQRQDADQQRTRNRLLDLKLENAPEQIQRDNRLADLGIQKAEQGVSLNEQKLRSGELDSDLENARLFIGALGSDFEQLDPESQRRQWSAARQRVIGIDPSNEDIPEMPERSAYRLIRGMAGLVGAKGPETTGFLRELEAAGIDPRSQEGRQLIRGRYSKKGTTVNVNTSQPGGASEKKFSEALGAQQAKRYDQIIADAQGADGRIAQARELIEILDGGFETGPRATVMKPFQWAGEVISPGSTDYDKYNRFQQITAPMVKALREPGEGPMSDADLRFMQQAAAGVGNSVEANRLAAHAVIRAEERKEQYAMQAERWVRDNGSLDGFQESWDRYTKANPLFETSEGDLSVDDLVNMYSGEE</sequence>
<comment type="caution">
    <text evidence="1">The sequence shown here is derived from an EMBL/GenBank/DDBJ whole genome shotgun (WGS) entry which is preliminary data.</text>
</comment>
<name>A0ABY2XMZ3_9GAMM</name>
<protein>
    <submittedName>
        <fullName evidence="1">Uncharacterized protein</fullName>
    </submittedName>
</protein>
<dbReference type="EMBL" id="VCQT01000022">
    <property type="protein sequence ID" value="TMW13742.1"/>
    <property type="molecule type" value="Genomic_DNA"/>
</dbReference>
<dbReference type="RefSeq" id="WP_138771782.1">
    <property type="nucleotide sequence ID" value="NZ_JBHSSX010000020.1"/>
</dbReference>
<gene>
    <name evidence="1" type="ORF">FGS76_06340</name>
</gene>
<reference evidence="1 2" key="1">
    <citation type="submission" date="2019-05" db="EMBL/GenBank/DDBJ databases">
        <title>Genome of Alcanivorax gelatiniphagus, an oil degrading marine bacteria.</title>
        <authorList>
            <person name="Kwon K.K."/>
        </authorList>
    </citation>
    <scope>NUCLEOTIDE SEQUENCE [LARGE SCALE GENOMIC DNA]</scope>
    <source>
        <strain evidence="1 2">MEBiC 08158</strain>
    </source>
</reference>
<proteinExistence type="predicted"/>
<dbReference type="Proteomes" id="UP000739180">
    <property type="component" value="Unassembled WGS sequence"/>
</dbReference>
<accession>A0ABY2XMZ3</accession>
<keyword evidence="2" id="KW-1185">Reference proteome</keyword>
<organism evidence="1 2">
    <name type="scientific">Alloalcanivorax gelatiniphagus</name>
    <dbReference type="NCBI Taxonomy" id="1194167"/>
    <lineage>
        <taxon>Bacteria</taxon>
        <taxon>Pseudomonadati</taxon>
        <taxon>Pseudomonadota</taxon>
        <taxon>Gammaproteobacteria</taxon>
        <taxon>Oceanospirillales</taxon>
        <taxon>Alcanivoracaceae</taxon>
        <taxon>Alloalcanivorax</taxon>
    </lineage>
</organism>
<evidence type="ECO:0000313" key="1">
    <source>
        <dbReference type="EMBL" id="TMW13742.1"/>
    </source>
</evidence>